<evidence type="ECO:0000256" key="2">
    <source>
        <dbReference type="ARBA" id="ARBA00022837"/>
    </source>
</evidence>
<dbReference type="CDD" id="cd00052">
    <property type="entry name" value="EH"/>
    <property type="match status" value="1"/>
</dbReference>
<proteinExistence type="predicted"/>
<feature type="domain" description="EH" evidence="6">
    <location>
        <begin position="323"/>
        <end position="386"/>
    </location>
</feature>
<dbReference type="PROSITE" id="PS50031">
    <property type="entry name" value="EH"/>
    <property type="match status" value="1"/>
</dbReference>
<accession>A0ABD2LE76</accession>
<evidence type="ECO:0000256" key="5">
    <source>
        <dbReference type="SAM" id="MobiDB-lite"/>
    </source>
</evidence>
<evidence type="ECO:0000256" key="1">
    <source>
        <dbReference type="ARBA" id="ARBA00004123"/>
    </source>
</evidence>
<keyword evidence="3" id="KW-0539">Nucleus</keyword>
<feature type="domain" description="EF-hand" evidence="7">
    <location>
        <begin position="329"/>
        <end position="364"/>
    </location>
</feature>
<comment type="caution">
    <text evidence="8">The sequence shown here is derived from an EMBL/GenBank/DDBJ whole genome shotgun (WGS) entry which is preliminary data.</text>
</comment>
<gene>
    <name evidence="8" type="ORF">niasHT_013553</name>
</gene>
<dbReference type="InterPro" id="IPR051377">
    <property type="entry name" value="DNA_Pol-Epsilon_Subunit"/>
</dbReference>
<feature type="compositionally biased region" description="Polar residues" evidence="5">
    <location>
        <begin position="510"/>
        <end position="540"/>
    </location>
</feature>
<dbReference type="SUPFAM" id="SSF47473">
    <property type="entry name" value="EF-hand"/>
    <property type="match status" value="1"/>
</dbReference>
<dbReference type="InterPro" id="IPR011992">
    <property type="entry name" value="EF-hand-dom_pair"/>
</dbReference>
<dbReference type="GO" id="GO:0005634">
    <property type="term" value="C:nucleus"/>
    <property type="evidence" value="ECO:0007669"/>
    <property type="project" value="UniProtKB-SubCell"/>
</dbReference>
<keyword evidence="9" id="KW-1185">Reference proteome</keyword>
<dbReference type="InterPro" id="IPR000261">
    <property type="entry name" value="EH_dom"/>
</dbReference>
<name>A0ABD2LE76_9BILA</name>
<feature type="region of interest" description="Disordered" evidence="5">
    <location>
        <begin position="372"/>
        <end position="407"/>
    </location>
</feature>
<dbReference type="InterPro" id="IPR002048">
    <property type="entry name" value="EF_hand_dom"/>
</dbReference>
<dbReference type="SMART" id="SM00027">
    <property type="entry name" value="EH"/>
    <property type="match status" value="1"/>
</dbReference>
<evidence type="ECO:0000313" key="8">
    <source>
        <dbReference type="EMBL" id="KAL3113443.1"/>
    </source>
</evidence>
<reference evidence="8 9" key="1">
    <citation type="submission" date="2024-10" db="EMBL/GenBank/DDBJ databases">
        <authorList>
            <person name="Kim D."/>
        </authorList>
    </citation>
    <scope>NUCLEOTIDE SEQUENCE [LARGE SCALE GENOMIC DNA]</scope>
    <source>
        <strain evidence="8">BH-2024</strain>
    </source>
</reference>
<evidence type="ECO:0000256" key="3">
    <source>
        <dbReference type="ARBA" id="ARBA00023242"/>
    </source>
</evidence>
<dbReference type="PROSITE" id="PS00018">
    <property type="entry name" value="EF_HAND_1"/>
    <property type="match status" value="1"/>
</dbReference>
<comment type="subcellular location">
    <subcellularLocation>
        <location evidence="1">Nucleus</location>
    </subcellularLocation>
</comment>
<feature type="compositionally biased region" description="Basic residues" evidence="5">
    <location>
        <begin position="96"/>
        <end position="109"/>
    </location>
</feature>
<dbReference type="InterPro" id="IPR003958">
    <property type="entry name" value="CBFA_NFYB_domain"/>
</dbReference>
<dbReference type="Gene3D" id="1.10.238.10">
    <property type="entry name" value="EF-hand"/>
    <property type="match status" value="1"/>
</dbReference>
<dbReference type="Pfam" id="PF00808">
    <property type="entry name" value="CBFD_NFYB_HMF"/>
    <property type="match status" value="1"/>
</dbReference>
<keyword evidence="2" id="KW-0106">Calcium</keyword>
<dbReference type="InterPro" id="IPR018247">
    <property type="entry name" value="EF_Hand_1_Ca_BS"/>
</dbReference>
<feature type="compositionally biased region" description="Acidic residues" evidence="5">
    <location>
        <begin position="143"/>
        <end position="159"/>
    </location>
</feature>
<evidence type="ECO:0000256" key="4">
    <source>
        <dbReference type="ARBA" id="ARBA00039793"/>
    </source>
</evidence>
<evidence type="ECO:0000259" key="7">
    <source>
        <dbReference type="PROSITE" id="PS50222"/>
    </source>
</evidence>
<evidence type="ECO:0000313" key="9">
    <source>
        <dbReference type="Proteomes" id="UP001620626"/>
    </source>
</evidence>
<dbReference type="PROSITE" id="PS50222">
    <property type="entry name" value="EF_HAND_2"/>
    <property type="match status" value="1"/>
</dbReference>
<evidence type="ECO:0000259" key="6">
    <source>
        <dbReference type="PROSITE" id="PS50031"/>
    </source>
</evidence>
<dbReference type="Gene3D" id="1.10.20.10">
    <property type="entry name" value="Histone, subunit A"/>
    <property type="match status" value="1"/>
</dbReference>
<feature type="compositionally biased region" description="Acidic residues" evidence="5">
    <location>
        <begin position="197"/>
        <end position="212"/>
    </location>
</feature>
<protein>
    <recommendedName>
        <fullName evidence="4">DNA polymerase epsilon subunit 3</fullName>
    </recommendedName>
</protein>
<feature type="compositionally biased region" description="Pro residues" evidence="5">
    <location>
        <begin position="373"/>
        <end position="384"/>
    </location>
</feature>
<feature type="compositionally biased region" description="Polar residues" evidence="5">
    <location>
        <begin position="385"/>
        <end position="402"/>
    </location>
</feature>
<dbReference type="AlphaFoldDB" id="A0ABD2LE76"/>
<dbReference type="Proteomes" id="UP001620626">
    <property type="component" value="Unassembled WGS sequence"/>
</dbReference>
<feature type="region of interest" description="Disordered" evidence="5">
    <location>
        <begin position="92"/>
        <end position="243"/>
    </location>
</feature>
<organism evidence="8 9">
    <name type="scientific">Heterodera trifolii</name>
    <dbReference type="NCBI Taxonomy" id="157864"/>
    <lineage>
        <taxon>Eukaryota</taxon>
        <taxon>Metazoa</taxon>
        <taxon>Ecdysozoa</taxon>
        <taxon>Nematoda</taxon>
        <taxon>Chromadorea</taxon>
        <taxon>Rhabditida</taxon>
        <taxon>Tylenchina</taxon>
        <taxon>Tylenchomorpha</taxon>
        <taxon>Tylenchoidea</taxon>
        <taxon>Heteroderidae</taxon>
        <taxon>Heteroderinae</taxon>
        <taxon>Heterodera</taxon>
    </lineage>
</organism>
<dbReference type="SUPFAM" id="SSF47113">
    <property type="entry name" value="Histone-fold"/>
    <property type="match status" value="1"/>
</dbReference>
<feature type="compositionally biased region" description="Basic and acidic residues" evidence="5">
    <location>
        <begin position="213"/>
        <end position="235"/>
    </location>
</feature>
<dbReference type="Pfam" id="PF12763">
    <property type="entry name" value="EH"/>
    <property type="match status" value="1"/>
</dbReference>
<dbReference type="PANTHER" id="PTHR46172:SF1">
    <property type="entry name" value="DNA POLYMERASE EPSILON SUBUNIT 3"/>
    <property type="match status" value="1"/>
</dbReference>
<dbReference type="CDD" id="cd22928">
    <property type="entry name" value="HFD_POLE3_DPB4"/>
    <property type="match status" value="1"/>
</dbReference>
<dbReference type="InterPro" id="IPR009072">
    <property type="entry name" value="Histone-fold"/>
</dbReference>
<dbReference type="PANTHER" id="PTHR46172">
    <property type="entry name" value="DNA POLYMERASE EPSILON SUBUNIT 3"/>
    <property type="match status" value="1"/>
</dbReference>
<sequence>MEVNPADLNFPKAVIARIIKEALPDGVTVSKEAKNAIARSAAIFILHATSLANDNAQSKKRKNLIADDVLYAINQLECDELENPVKEALTLYTQKKNQRQQHRKERRAKQREEKRFETKGKGETEEKGQQEDEQSDCEQGMENGDDDGEEEEEEMEDELVMATHDSESCSAEQASTADEVESSSRRSSTDNLGGDSDYGDDSVSDTDSDDENEKSKSSTLRERMKYTDSKIHDGKTNTQSDTETKNLLDDMGEEMDDDLSVLHEMNCHSKQNGSSELDSKLFELSDEQLNYYTNCFLFLMQKSQGSFSLQGALQGYDRIILDFFRKSSLDDSILSKIWSLSDVNEDGFLNLAEFILAMHLVVLHTKGSVPIPSRLPPSVRPPATPTRTLSVGQQQTVNSKQHSLSDDHLNSQRPMAIAKFSDVPPLLVDGHPTALNASSQVLPQFARLFAATARGPPPLPPFRDYNCDNSTGNGAKGHGRSVSLDLKTFSALSSNFDPPPKNAKDEVVSALSTGGKSQPLGNLNKSNDKPQTSCSTSSVGTQTNCIVDCCEESFSMDNEMAANERCKILQRSNYALMKRDEGLANSVKIR</sequence>
<feature type="compositionally biased region" description="Basic and acidic residues" evidence="5">
    <location>
        <begin position="110"/>
        <end position="130"/>
    </location>
</feature>
<dbReference type="EMBL" id="JBICBT010000446">
    <property type="protein sequence ID" value="KAL3113443.1"/>
    <property type="molecule type" value="Genomic_DNA"/>
</dbReference>
<feature type="region of interest" description="Disordered" evidence="5">
    <location>
        <begin position="494"/>
        <end position="540"/>
    </location>
</feature>